<reference evidence="2 3" key="1">
    <citation type="submission" date="2014-03" db="EMBL/GenBank/DDBJ databases">
        <title>Bradyrhizobium valentinum sp. nov., isolated from effective nodules of Lupinus mariae-josephae, a lupine endemic of basic-lime soils in Eastern Spain.</title>
        <authorList>
            <person name="Duran D."/>
            <person name="Rey L."/>
            <person name="Navarro A."/>
            <person name="Busquets A."/>
            <person name="Imperial J."/>
            <person name="Ruiz-Argueso T."/>
        </authorList>
    </citation>
    <scope>NUCLEOTIDE SEQUENCE [LARGE SCALE GENOMIC DNA]</scope>
    <source>
        <strain evidence="2 3">LmjM3</strain>
    </source>
</reference>
<dbReference type="AlphaFoldDB" id="A0A0R3M3X5"/>
<evidence type="ECO:0000313" key="3">
    <source>
        <dbReference type="Proteomes" id="UP000051913"/>
    </source>
</evidence>
<gene>
    <name evidence="2" type="ORF">CP49_23375</name>
</gene>
<feature type="compositionally biased region" description="Low complexity" evidence="1">
    <location>
        <begin position="1"/>
        <end position="16"/>
    </location>
</feature>
<dbReference type="EMBL" id="LLXX01000001">
    <property type="protein sequence ID" value="KRR14964.1"/>
    <property type="molecule type" value="Genomic_DNA"/>
</dbReference>
<dbReference type="Proteomes" id="UP000051913">
    <property type="component" value="Unassembled WGS sequence"/>
</dbReference>
<protein>
    <submittedName>
        <fullName evidence="2">Uncharacterized protein</fullName>
    </submittedName>
</protein>
<accession>A0A0R3M3X5</accession>
<evidence type="ECO:0000313" key="2">
    <source>
        <dbReference type="EMBL" id="KRR14964.1"/>
    </source>
</evidence>
<keyword evidence="3" id="KW-1185">Reference proteome</keyword>
<feature type="region of interest" description="Disordered" evidence="1">
    <location>
        <begin position="1"/>
        <end position="67"/>
    </location>
</feature>
<name>A0A0R3M3X5_9BRAD</name>
<comment type="caution">
    <text evidence="2">The sequence shown here is derived from an EMBL/GenBank/DDBJ whole genome shotgun (WGS) entry which is preliminary data.</text>
</comment>
<organism evidence="2 3">
    <name type="scientific">Bradyrhizobium valentinum</name>
    <dbReference type="NCBI Taxonomy" id="1518501"/>
    <lineage>
        <taxon>Bacteria</taxon>
        <taxon>Pseudomonadati</taxon>
        <taxon>Pseudomonadota</taxon>
        <taxon>Alphaproteobacteria</taxon>
        <taxon>Hyphomicrobiales</taxon>
        <taxon>Nitrobacteraceae</taxon>
        <taxon>Bradyrhizobium</taxon>
    </lineage>
</organism>
<proteinExistence type="predicted"/>
<sequence>MQVGPAAAGAEAPESSGGDGIANLAERGGGELPPRIEPAPDHVDEECLQGEFGRRRRRNSPLPARLE</sequence>
<evidence type="ECO:0000256" key="1">
    <source>
        <dbReference type="SAM" id="MobiDB-lite"/>
    </source>
</evidence>